<keyword evidence="3" id="KW-1133">Transmembrane helix</keyword>
<dbReference type="Pfam" id="PF00361">
    <property type="entry name" value="Proton_antipo_M"/>
    <property type="match status" value="1"/>
</dbReference>
<protein>
    <submittedName>
        <fullName evidence="5">NADH-quinone oxidoreductase subunit J</fullName>
    </submittedName>
</protein>
<name>A0A4Y9M7S7_9BRAD</name>
<dbReference type="InterPro" id="IPR001750">
    <property type="entry name" value="ND/Mrp_TM"/>
</dbReference>
<dbReference type="OrthoDB" id="9768329at2"/>
<gene>
    <name evidence="5" type="ORF">E4K65_03020</name>
</gene>
<feature type="transmembrane region" description="Helical" evidence="3">
    <location>
        <begin position="354"/>
        <end position="374"/>
    </location>
</feature>
<feature type="domain" description="NADH:quinone oxidoreductase/Mrp antiporter transmembrane" evidence="4">
    <location>
        <begin position="144"/>
        <end position="440"/>
    </location>
</feature>
<keyword evidence="6" id="KW-1185">Reference proteome</keyword>
<evidence type="ECO:0000256" key="1">
    <source>
        <dbReference type="ARBA" id="ARBA00004127"/>
    </source>
</evidence>
<dbReference type="GO" id="GO:0016020">
    <property type="term" value="C:membrane"/>
    <property type="evidence" value="ECO:0007669"/>
    <property type="project" value="UniProtKB-SubCell"/>
</dbReference>
<feature type="transmembrane region" description="Helical" evidence="3">
    <location>
        <begin position="386"/>
        <end position="408"/>
    </location>
</feature>
<feature type="transmembrane region" description="Helical" evidence="3">
    <location>
        <begin position="43"/>
        <end position="63"/>
    </location>
</feature>
<dbReference type="GO" id="GO:0012505">
    <property type="term" value="C:endomembrane system"/>
    <property type="evidence" value="ECO:0007669"/>
    <property type="project" value="UniProtKB-SubCell"/>
</dbReference>
<feature type="transmembrane region" description="Helical" evidence="3">
    <location>
        <begin position="428"/>
        <end position="449"/>
    </location>
</feature>
<reference evidence="5 6" key="1">
    <citation type="submission" date="2019-03" db="EMBL/GenBank/DDBJ databases">
        <title>Bradyrhizobium diversity isolated from nodules of Chamaecrista fasciculata.</title>
        <authorList>
            <person name="Klepa M.S."/>
            <person name="Urquiaga M.O."/>
            <person name="Hungria M."/>
            <person name="Delamuta J.R."/>
        </authorList>
    </citation>
    <scope>NUCLEOTIDE SEQUENCE [LARGE SCALE GENOMIC DNA]</scope>
    <source>
        <strain evidence="5 6">CNPSo 3448</strain>
    </source>
</reference>
<evidence type="ECO:0000313" key="5">
    <source>
        <dbReference type="EMBL" id="TFV51087.1"/>
    </source>
</evidence>
<accession>A0A4Y9M7S7</accession>
<dbReference type="RefSeq" id="WP_135172842.1">
    <property type="nucleotide sequence ID" value="NZ_SPQT01000001.1"/>
</dbReference>
<feature type="transmembrane region" description="Helical" evidence="3">
    <location>
        <begin position="179"/>
        <end position="200"/>
    </location>
</feature>
<feature type="transmembrane region" description="Helical" evidence="3">
    <location>
        <begin position="220"/>
        <end position="243"/>
    </location>
</feature>
<comment type="caution">
    <text evidence="5">The sequence shown here is derived from an EMBL/GenBank/DDBJ whole genome shotgun (WGS) entry which is preliminary data.</text>
</comment>
<evidence type="ECO:0000256" key="3">
    <source>
        <dbReference type="SAM" id="Phobius"/>
    </source>
</evidence>
<dbReference type="Proteomes" id="UP000297966">
    <property type="component" value="Unassembled WGS sequence"/>
</dbReference>
<sequence>MLPPAPALDAATTPSGFLLVLSIAIPIAGVLLAFVLGDRYVRLVAFAMVPLELAITVTIVAAVPHSTGPLVYLLGAWPPPLGVALRVDGLAAVMLAATAVVISAVAVYAGAEFSVTTTKARAPFVFWILLLAVWAALNAIFVGGDLFTLYVALELLTFAAVPLVSLDGRPETLRAAIRYLLFALLGSVLYLLGTALLYGLHATLDIVLLSHRIGAEPASLVAAALMTSGLLAKTALFPLHLWLPPAHAGAPAAGSAILSGLVVKGSFFIIVRLWFQVMPGLPGFAATQLLAALGAAAIVFGSVLALRQERLKLLIAYSTLAQIGYLFLMFPLAFNGSGHLESGGALAGGLLQAASHATAKAAMFMAAGSIYAGLGHDRITGLGGIARVLPLSVLAFAFAGIALIGVQPSGASLAKDLLLQAATERQQWWWAVVLQAGGVFTAAYVLLVLAHALAPPDKPVVLTGPAPRLGDVAALVLALCSLLLGLVPWEPYLPVPYISPPDLSGLGTLSKSLLPVLGGVVLAILLSPRPHPFASSVRWKVAIGMLNRFRRGCCAFSSYVERGNGVLCEWPAASTCLLMLALLFSVLMLVAA</sequence>
<dbReference type="PANTHER" id="PTHR43373:SF1">
    <property type="entry name" value="NA(+)_H(+) ANTIPORTER SUBUNIT A"/>
    <property type="match status" value="1"/>
</dbReference>
<feature type="transmembrane region" description="Helical" evidence="3">
    <location>
        <begin position="469"/>
        <end position="489"/>
    </location>
</feature>
<comment type="subcellular location">
    <subcellularLocation>
        <location evidence="1">Endomembrane system</location>
        <topology evidence="1">Multi-pass membrane protein</topology>
    </subcellularLocation>
    <subcellularLocation>
        <location evidence="2">Membrane</location>
        <topology evidence="2">Multi-pass membrane protein</topology>
    </subcellularLocation>
</comment>
<feature type="transmembrane region" description="Helical" evidence="3">
    <location>
        <begin position="147"/>
        <end position="167"/>
    </location>
</feature>
<proteinExistence type="predicted"/>
<dbReference type="PRINTS" id="PR01434">
    <property type="entry name" value="NADHDHGNASE5"/>
</dbReference>
<evidence type="ECO:0000313" key="6">
    <source>
        <dbReference type="Proteomes" id="UP000297966"/>
    </source>
</evidence>
<organism evidence="5 6">
    <name type="scientific">Bradyrhizobium niftali</name>
    <dbReference type="NCBI Taxonomy" id="2560055"/>
    <lineage>
        <taxon>Bacteria</taxon>
        <taxon>Pseudomonadati</taxon>
        <taxon>Pseudomonadota</taxon>
        <taxon>Alphaproteobacteria</taxon>
        <taxon>Hyphomicrobiales</taxon>
        <taxon>Nitrobacteraceae</taxon>
        <taxon>Bradyrhizobium</taxon>
    </lineage>
</organism>
<dbReference type="EMBL" id="SPQT01000001">
    <property type="protein sequence ID" value="TFV51087.1"/>
    <property type="molecule type" value="Genomic_DNA"/>
</dbReference>
<keyword evidence="3" id="KW-0472">Membrane</keyword>
<feature type="transmembrane region" description="Helical" evidence="3">
    <location>
        <begin position="572"/>
        <end position="591"/>
    </location>
</feature>
<feature type="transmembrane region" description="Helical" evidence="3">
    <location>
        <begin position="122"/>
        <end position="141"/>
    </location>
</feature>
<evidence type="ECO:0000259" key="4">
    <source>
        <dbReference type="Pfam" id="PF00361"/>
    </source>
</evidence>
<feature type="transmembrane region" description="Helical" evidence="3">
    <location>
        <begin position="83"/>
        <end position="110"/>
    </location>
</feature>
<dbReference type="InterPro" id="IPR050616">
    <property type="entry name" value="CPA3_Na-H_Antiporter_A"/>
</dbReference>
<keyword evidence="2 3" id="KW-0812">Transmembrane</keyword>
<evidence type="ECO:0000256" key="2">
    <source>
        <dbReference type="RuleBase" id="RU000320"/>
    </source>
</evidence>
<feature type="transmembrane region" description="Helical" evidence="3">
    <location>
        <begin position="16"/>
        <end position="36"/>
    </location>
</feature>
<feature type="transmembrane region" description="Helical" evidence="3">
    <location>
        <begin position="509"/>
        <end position="527"/>
    </location>
</feature>
<dbReference type="PANTHER" id="PTHR43373">
    <property type="entry name" value="NA(+)/H(+) ANTIPORTER SUBUNIT"/>
    <property type="match status" value="1"/>
</dbReference>
<dbReference type="AlphaFoldDB" id="A0A4Y9M7S7"/>
<feature type="transmembrane region" description="Helical" evidence="3">
    <location>
        <begin position="255"/>
        <end position="275"/>
    </location>
</feature>
<feature type="transmembrane region" description="Helical" evidence="3">
    <location>
        <begin position="313"/>
        <end position="334"/>
    </location>
</feature>
<feature type="transmembrane region" description="Helical" evidence="3">
    <location>
        <begin position="281"/>
        <end position="306"/>
    </location>
</feature>